<accession>A0ACB7Y2E0</accession>
<dbReference type="EMBL" id="CM037155">
    <property type="protein sequence ID" value="KAH7847704.1"/>
    <property type="molecule type" value="Genomic_DNA"/>
</dbReference>
<sequence length="118" mass="13858">MGPEISEEQDPKWWLQQEWNILKHLLLKEFELIVPQFIMLRGCPYPHVSTPTEYLSAKRDAIMLISTREGFYSSLKKDWAMKCILNGVLLQRYTDAAAWLEYFESKAFEQKEAARNGT</sequence>
<comment type="caution">
    <text evidence="1">The sequence shown here is derived from an EMBL/GenBank/DDBJ whole genome shotgun (WGS) entry which is preliminary data.</text>
</comment>
<evidence type="ECO:0000313" key="2">
    <source>
        <dbReference type="Proteomes" id="UP000828048"/>
    </source>
</evidence>
<reference evidence="1 2" key="1">
    <citation type="journal article" date="2021" name="Hortic Res">
        <title>High-quality reference genome and annotation aids understanding of berry development for evergreen blueberry (Vaccinium darrowii).</title>
        <authorList>
            <person name="Yu J."/>
            <person name="Hulse-Kemp A.M."/>
            <person name="Babiker E."/>
            <person name="Staton M."/>
        </authorList>
    </citation>
    <scope>NUCLEOTIDE SEQUENCE [LARGE SCALE GENOMIC DNA]</scope>
    <source>
        <strain evidence="2">cv. NJ 8807/NJ 8810</strain>
        <tissue evidence="1">Young leaf</tissue>
    </source>
</reference>
<gene>
    <name evidence="1" type="ORF">Vadar_029266</name>
</gene>
<proteinExistence type="predicted"/>
<evidence type="ECO:0000313" key="1">
    <source>
        <dbReference type="EMBL" id="KAH7847704.1"/>
    </source>
</evidence>
<keyword evidence="2" id="KW-1185">Reference proteome</keyword>
<dbReference type="Proteomes" id="UP000828048">
    <property type="component" value="Chromosome 5"/>
</dbReference>
<name>A0ACB7Y2E0_9ERIC</name>
<organism evidence="1 2">
    <name type="scientific">Vaccinium darrowii</name>
    <dbReference type="NCBI Taxonomy" id="229202"/>
    <lineage>
        <taxon>Eukaryota</taxon>
        <taxon>Viridiplantae</taxon>
        <taxon>Streptophyta</taxon>
        <taxon>Embryophyta</taxon>
        <taxon>Tracheophyta</taxon>
        <taxon>Spermatophyta</taxon>
        <taxon>Magnoliopsida</taxon>
        <taxon>eudicotyledons</taxon>
        <taxon>Gunneridae</taxon>
        <taxon>Pentapetalae</taxon>
        <taxon>asterids</taxon>
        <taxon>Ericales</taxon>
        <taxon>Ericaceae</taxon>
        <taxon>Vaccinioideae</taxon>
        <taxon>Vaccinieae</taxon>
        <taxon>Vaccinium</taxon>
    </lineage>
</organism>
<protein>
    <submittedName>
        <fullName evidence="1">Uncharacterized protein</fullName>
    </submittedName>
</protein>